<dbReference type="Gene3D" id="3.40.50.1820">
    <property type="entry name" value="alpha/beta hydrolase"/>
    <property type="match status" value="1"/>
</dbReference>
<evidence type="ECO:0000313" key="3">
    <source>
        <dbReference type="Proteomes" id="UP000240988"/>
    </source>
</evidence>
<dbReference type="STRING" id="1841860.GCA_900157375_04253"/>
<dbReference type="InterPro" id="IPR051049">
    <property type="entry name" value="Dienelactone_hydrolase-like"/>
</dbReference>
<dbReference type="GO" id="GO:0016787">
    <property type="term" value="F:hydrolase activity"/>
    <property type="evidence" value="ECO:0007669"/>
    <property type="project" value="UniProtKB-KW"/>
</dbReference>
<dbReference type="InterPro" id="IPR029058">
    <property type="entry name" value="AB_hydrolase_fold"/>
</dbReference>
<accession>A0A2U3NY22</accession>
<gene>
    <name evidence="2" type="ORF">MRAB57_4250</name>
</gene>
<dbReference type="PANTHER" id="PTHR46623">
    <property type="entry name" value="CARBOXYMETHYLENEBUTENOLIDASE-RELATED"/>
    <property type="match status" value="1"/>
</dbReference>
<feature type="domain" description="Dienelactone hydrolase" evidence="1">
    <location>
        <begin position="38"/>
        <end position="253"/>
    </location>
</feature>
<dbReference type="InterPro" id="IPR002925">
    <property type="entry name" value="Dienelactn_hydro"/>
</dbReference>
<dbReference type="EMBL" id="FUFA01000005">
    <property type="protein sequence ID" value="SPM36409.1"/>
    <property type="molecule type" value="Genomic_DNA"/>
</dbReference>
<dbReference type="Pfam" id="PF01738">
    <property type="entry name" value="DLH"/>
    <property type="match status" value="1"/>
</dbReference>
<reference evidence="2 3" key="1">
    <citation type="submission" date="2017-01" db="EMBL/GenBank/DDBJ databases">
        <authorList>
            <consortium name="Urmite Genomes"/>
        </authorList>
    </citation>
    <scope>NUCLEOTIDE SEQUENCE [LARGE SCALE GENOMIC DNA]</scope>
    <source>
        <strain evidence="2 3">AB57</strain>
    </source>
</reference>
<dbReference type="AlphaFoldDB" id="A0A2U3NY22"/>
<keyword evidence="2" id="KW-0378">Hydrolase</keyword>
<dbReference type="SUPFAM" id="SSF53474">
    <property type="entry name" value="alpha/beta-Hydrolases"/>
    <property type="match status" value="1"/>
</dbReference>
<proteinExistence type="predicted"/>
<protein>
    <submittedName>
        <fullName evidence="2">Dienelactone hydrolase</fullName>
    </submittedName>
</protein>
<dbReference type="PANTHER" id="PTHR46623:SF6">
    <property type="entry name" value="ALPHA_BETA-HYDROLASES SUPERFAMILY PROTEIN"/>
    <property type="match status" value="1"/>
</dbReference>
<keyword evidence="3" id="KW-1185">Reference proteome</keyword>
<dbReference type="Proteomes" id="UP000240988">
    <property type="component" value="Unassembled WGS sequence"/>
</dbReference>
<sequence length="255" mass="27548">MYAQRRRAAPEFPWAPGSRLQLDDVMTTIEIATPDGSIDALLNTPAGTGPWPGVVVIHDAFGYGRDKKQINERIAQAGYLALTPNMYARGGRIRCITRVMRELQTQRGRALDDIVAAREHLLASPDCTGQVGIAGFCMGGQFALIMSPKGFGASAPFYGAPLPRHLDDTLEGACPVVASFGGRDPLGKGAPEKLRKVLAAKQVTNDVKVYPDVGHSFANDLPAQPLLRVAGFGYDHAATEDAWSRVFSFFGEHLR</sequence>
<evidence type="ECO:0000313" key="2">
    <source>
        <dbReference type="EMBL" id="SPM36409.1"/>
    </source>
</evidence>
<organism evidence="2 3">
    <name type="scientific">Mycobacterium rhizamassiliense</name>
    <dbReference type="NCBI Taxonomy" id="1841860"/>
    <lineage>
        <taxon>Bacteria</taxon>
        <taxon>Bacillati</taxon>
        <taxon>Actinomycetota</taxon>
        <taxon>Actinomycetes</taxon>
        <taxon>Mycobacteriales</taxon>
        <taxon>Mycobacteriaceae</taxon>
        <taxon>Mycobacterium</taxon>
    </lineage>
</organism>
<name>A0A2U3NY22_9MYCO</name>
<evidence type="ECO:0000259" key="1">
    <source>
        <dbReference type="Pfam" id="PF01738"/>
    </source>
</evidence>